<protein>
    <submittedName>
        <fullName evidence="1">Uncharacterized protein</fullName>
    </submittedName>
</protein>
<reference evidence="1 2" key="1">
    <citation type="submission" date="2015-01" db="EMBL/GenBank/DDBJ databases">
        <title>Evolution of Trichinella species and genotypes.</title>
        <authorList>
            <person name="Korhonen P.K."/>
            <person name="Edoardo P."/>
            <person name="Giuseppe L.R."/>
            <person name="Gasser R.B."/>
        </authorList>
    </citation>
    <scope>NUCLEOTIDE SEQUENCE [LARGE SCALE GENOMIC DNA]</scope>
    <source>
        <strain evidence="1">ISS176</strain>
    </source>
</reference>
<evidence type="ECO:0000313" key="2">
    <source>
        <dbReference type="Proteomes" id="UP000054826"/>
    </source>
</evidence>
<proteinExistence type="predicted"/>
<gene>
    <name evidence="1" type="ORF">T4C_13175</name>
</gene>
<evidence type="ECO:0000313" key="1">
    <source>
        <dbReference type="EMBL" id="KRZ35268.1"/>
    </source>
</evidence>
<dbReference type="Proteomes" id="UP000054826">
    <property type="component" value="Unassembled WGS sequence"/>
</dbReference>
<dbReference type="AlphaFoldDB" id="A0A0V1JJZ4"/>
<name>A0A0V1JJZ4_TRIPS</name>
<organism evidence="1 2">
    <name type="scientific">Trichinella pseudospiralis</name>
    <name type="common">Parasitic roundworm</name>
    <dbReference type="NCBI Taxonomy" id="6337"/>
    <lineage>
        <taxon>Eukaryota</taxon>
        <taxon>Metazoa</taxon>
        <taxon>Ecdysozoa</taxon>
        <taxon>Nematoda</taxon>
        <taxon>Enoplea</taxon>
        <taxon>Dorylaimia</taxon>
        <taxon>Trichinellida</taxon>
        <taxon>Trichinellidae</taxon>
        <taxon>Trichinella</taxon>
    </lineage>
</organism>
<comment type="caution">
    <text evidence="1">The sequence shown here is derived from an EMBL/GenBank/DDBJ whole genome shotgun (WGS) entry which is preliminary data.</text>
</comment>
<accession>A0A0V1JJZ4</accession>
<dbReference type="EMBL" id="JYDV01000093">
    <property type="protein sequence ID" value="KRZ35268.1"/>
    <property type="molecule type" value="Genomic_DNA"/>
</dbReference>
<sequence>MIMASYMRKTADPPNPAQYGIHMSPFDTTISPSFATKNDINIEPPLKCHVSLFFFGISQEIPNVETVPICL</sequence>